<dbReference type="InterPro" id="IPR045269">
    <property type="entry name" value="Atg1-like"/>
</dbReference>
<dbReference type="SUPFAM" id="SSF56436">
    <property type="entry name" value="C-type lectin-like"/>
    <property type="match status" value="1"/>
</dbReference>
<dbReference type="InterPro" id="IPR016187">
    <property type="entry name" value="CTDL_fold"/>
</dbReference>
<dbReference type="AlphaFoldDB" id="A0A4Y8VL97"/>
<dbReference type="PROSITE" id="PS50011">
    <property type="entry name" value="PROTEIN_KINASE_DOM"/>
    <property type="match status" value="1"/>
</dbReference>
<dbReference type="GO" id="GO:0005524">
    <property type="term" value="F:ATP binding"/>
    <property type="evidence" value="ECO:0007669"/>
    <property type="project" value="InterPro"/>
</dbReference>
<dbReference type="SUPFAM" id="SSF56112">
    <property type="entry name" value="Protein kinase-like (PK-like)"/>
    <property type="match status" value="1"/>
</dbReference>
<gene>
    <name evidence="2" type="ORF">EXN75_07915</name>
</gene>
<dbReference type="InterPro" id="IPR042095">
    <property type="entry name" value="SUMF_sf"/>
</dbReference>
<feature type="domain" description="Protein kinase" evidence="1">
    <location>
        <begin position="20"/>
        <end position="298"/>
    </location>
</feature>
<dbReference type="InterPro" id="IPR000719">
    <property type="entry name" value="Prot_kinase_dom"/>
</dbReference>
<dbReference type="PANTHER" id="PTHR24348:SF68">
    <property type="entry name" value="SERINE_THREONINE-PROTEIN KINASE ATG1C"/>
    <property type="match status" value="1"/>
</dbReference>
<dbReference type="PANTHER" id="PTHR24348">
    <property type="entry name" value="SERINE/THREONINE-PROTEIN KINASE UNC-51-RELATED"/>
    <property type="match status" value="1"/>
</dbReference>
<dbReference type="OrthoDB" id="9768004at2"/>
<protein>
    <recommendedName>
        <fullName evidence="1">Protein kinase domain-containing protein</fullName>
    </recommendedName>
</protein>
<dbReference type="GeneID" id="302995216"/>
<dbReference type="Gene3D" id="3.30.200.20">
    <property type="entry name" value="Phosphorylase Kinase, domain 1"/>
    <property type="match status" value="1"/>
</dbReference>
<name>A0A4Y8VL97_9BACT</name>
<dbReference type="Gene3D" id="3.90.1580.10">
    <property type="entry name" value="paralog of FGE (formylglycine-generating enzyme)"/>
    <property type="match status" value="1"/>
</dbReference>
<organism evidence="2 3">
    <name type="scientific">Segatella hominis</name>
    <dbReference type="NCBI Taxonomy" id="2518605"/>
    <lineage>
        <taxon>Bacteria</taxon>
        <taxon>Pseudomonadati</taxon>
        <taxon>Bacteroidota</taxon>
        <taxon>Bacteroidia</taxon>
        <taxon>Bacteroidales</taxon>
        <taxon>Prevotellaceae</taxon>
        <taxon>Segatella</taxon>
    </lineage>
</organism>
<dbReference type="PROSITE" id="PS00108">
    <property type="entry name" value="PROTEIN_KINASE_ST"/>
    <property type="match status" value="1"/>
</dbReference>
<evidence type="ECO:0000313" key="3">
    <source>
        <dbReference type="Proteomes" id="UP000297872"/>
    </source>
</evidence>
<dbReference type="Gene3D" id="1.10.510.10">
    <property type="entry name" value="Transferase(Phosphotransferase) domain 1"/>
    <property type="match status" value="1"/>
</dbReference>
<accession>A0A4Y8VL97</accession>
<comment type="caution">
    <text evidence="2">The sequence shown here is derived from an EMBL/GenBank/DDBJ whole genome shotgun (WGS) entry which is preliminary data.</text>
</comment>
<sequence length="661" mass="74345">MDELNNQNMLQVGTILHGTYKIESYLSSGGFGNTYLAKNIEFDETYAIKEFFVKGVCQRDGNSTTISVSNAENTNSFEQQREKFKKEARRLRSLSNPHIVKVYDLFEENGTAYYVMDYVDGENLSTRLKRTNAPLAESVVRNYLNQILDGLEAIHNEGMFHLDIKPANIMVDSHDVVKLIDFGASKQQSTVGGATMSTGISYTNGYASSEQMAQSYDKFGPWTDFYSLGATVYKLLTNQDPPSVSDLSEDETEDKHLALPMPNVSGEMKKLVVWMMQVNRLKRPKNVGEIRRISQQFATAAYGNVEATKACCPMQSHVNLAGDDEETLWEGKVKKVKAGVNQQGISKKKTDSHICRNLLIVGALFLICLSISYYGYKTICENNAFEKAFSSQKIDDINRFVNEYSNMTDEHRKKINARLSYLKKQQHNKQIIDNLVSNMVYVEGGTFMMGGTDTYDWEGTKPVHQVTLSSFYIGKYEVTQEEWMAIMETNPSGFTGEKRPVEQVSVGGGSMDDCLKFIKKLNQITNRKFRLPTEAEWEYAARGGKLNQGYRYSGSNNISEVAWWHGNSGGKTHNVGLKNSNELGLYDMTGNVREYCSDWAAPYTATSQINPKGPQGGECGHIFRGGDWALDEYYCTVAYRSIGILEGYASSEYGFRLVMEP</sequence>
<evidence type="ECO:0000313" key="2">
    <source>
        <dbReference type="EMBL" id="TFH81282.1"/>
    </source>
</evidence>
<dbReference type="GO" id="GO:0004674">
    <property type="term" value="F:protein serine/threonine kinase activity"/>
    <property type="evidence" value="ECO:0007669"/>
    <property type="project" value="InterPro"/>
</dbReference>
<dbReference type="InterPro" id="IPR005532">
    <property type="entry name" value="SUMF_dom"/>
</dbReference>
<dbReference type="InterPro" id="IPR011009">
    <property type="entry name" value="Kinase-like_dom_sf"/>
</dbReference>
<dbReference type="Proteomes" id="UP000297872">
    <property type="component" value="Unassembled WGS sequence"/>
</dbReference>
<dbReference type="SMART" id="SM00220">
    <property type="entry name" value="S_TKc"/>
    <property type="match status" value="1"/>
</dbReference>
<dbReference type="RefSeq" id="WP_134843375.1">
    <property type="nucleotide sequence ID" value="NZ_SGVY01000016.1"/>
</dbReference>
<proteinExistence type="predicted"/>
<dbReference type="CDD" id="cd14014">
    <property type="entry name" value="STKc_PknB_like"/>
    <property type="match status" value="1"/>
</dbReference>
<keyword evidence="3" id="KW-1185">Reference proteome</keyword>
<dbReference type="GO" id="GO:0005737">
    <property type="term" value="C:cytoplasm"/>
    <property type="evidence" value="ECO:0007669"/>
    <property type="project" value="TreeGrafter"/>
</dbReference>
<evidence type="ECO:0000259" key="1">
    <source>
        <dbReference type="PROSITE" id="PS50011"/>
    </source>
</evidence>
<dbReference type="Pfam" id="PF03781">
    <property type="entry name" value="FGE-sulfatase"/>
    <property type="match status" value="1"/>
</dbReference>
<dbReference type="Pfam" id="PF00069">
    <property type="entry name" value="Pkinase"/>
    <property type="match status" value="1"/>
</dbReference>
<dbReference type="InterPro" id="IPR008271">
    <property type="entry name" value="Ser/Thr_kinase_AS"/>
</dbReference>
<reference evidence="2 3" key="1">
    <citation type="submission" date="2019-02" db="EMBL/GenBank/DDBJ databases">
        <title>Draft Genome Sequence of the Prevotella sp. BCRC 81118, Isolated from Human Feces.</title>
        <authorList>
            <person name="Huang C.-H."/>
        </authorList>
    </citation>
    <scope>NUCLEOTIDE SEQUENCE [LARGE SCALE GENOMIC DNA]</scope>
    <source>
        <strain evidence="2 3">BCRC 81118</strain>
    </source>
</reference>
<dbReference type="EMBL" id="SGVY01000016">
    <property type="protein sequence ID" value="TFH81282.1"/>
    <property type="molecule type" value="Genomic_DNA"/>
</dbReference>